<evidence type="ECO:0000313" key="3">
    <source>
        <dbReference type="Proteomes" id="UP000000238"/>
    </source>
</evidence>
<dbReference type="InterPro" id="IPR027417">
    <property type="entry name" value="P-loop_NTPase"/>
</dbReference>
<organism evidence="2 3">
    <name type="scientific">Hahella chejuensis (strain KCTC 2396)</name>
    <dbReference type="NCBI Taxonomy" id="349521"/>
    <lineage>
        <taxon>Bacteria</taxon>
        <taxon>Pseudomonadati</taxon>
        <taxon>Pseudomonadota</taxon>
        <taxon>Gammaproteobacteria</taxon>
        <taxon>Oceanospirillales</taxon>
        <taxon>Hahellaceae</taxon>
        <taxon>Hahella</taxon>
    </lineage>
</organism>
<sequence>MCLFRTKACRVRLCLGCLSLCMANNHAVSYFGQTNWRPPYSRFGIKQPDRLFHMYAIGKTGAGKSTLLENLILQDIHAGRGCAFIDPHGDIAERIAQRVPKSLQDNFIYLDAADPNQPYGYNPLRGVGTAYIPMVASSIMDVLQQLWGKGAWGVRMEHLLRNTLFALLEYGKASFPDITRLPGDKEFRNLVLAHVKNEAVLRFWTKEWARYTPAQKREACAPIENKVGAFLADPRLYRMLTNPPVQLSIRKAMDEGKVLVVNLAKGKLGADSTRLLGAFLINIIQSAAFSRANIPEHARRPFYLYVDEFQHFTTEAVVSMVSELRKYKVGLVFAHQHLHQLEPKISQAVLSNMGTLISFRLGPLDAPIMAKHFNRVFSADDLMSLPYHSIALSLMIDGTASKPFSANTLPPRTNFVKKRKLH</sequence>
<evidence type="ECO:0008006" key="4">
    <source>
        <dbReference type="Google" id="ProtNLM"/>
    </source>
</evidence>
<gene>
    <name evidence="2" type="ordered locus">HCH_06379</name>
</gene>
<dbReference type="InterPro" id="IPR051162">
    <property type="entry name" value="T4SS_component"/>
</dbReference>
<dbReference type="KEGG" id="hch:HCH_06379"/>
<evidence type="ECO:0000313" key="2">
    <source>
        <dbReference type="EMBL" id="ABC33024.1"/>
    </source>
</evidence>
<dbReference type="SUPFAM" id="SSF52540">
    <property type="entry name" value="P-loop containing nucleoside triphosphate hydrolases"/>
    <property type="match status" value="1"/>
</dbReference>
<keyword evidence="1" id="KW-0732">Signal</keyword>
<dbReference type="PANTHER" id="PTHR30121">
    <property type="entry name" value="UNCHARACTERIZED PROTEIN YJGR-RELATED"/>
    <property type="match status" value="1"/>
</dbReference>
<keyword evidence="3" id="KW-1185">Reference proteome</keyword>
<accession>Q2S8K0</accession>
<name>Q2S8K0_HAHCH</name>
<dbReference type="STRING" id="349521.HCH_06379"/>
<proteinExistence type="predicted"/>
<dbReference type="EMBL" id="CP000155">
    <property type="protein sequence ID" value="ABC33024.1"/>
    <property type="molecule type" value="Genomic_DNA"/>
</dbReference>
<protein>
    <recommendedName>
        <fullName evidence="4">Type IV secretion system coupling protein TraD DNA-binding domain-containing protein</fullName>
    </recommendedName>
</protein>
<feature type="signal peptide" evidence="1">
    <location>
        <begin position="1"/>
        <end position="27"/>
    </location>
</feature>
<dbReference type="Gene3D" id="3.40.50.300">
    <property type="entry name" value="P-loop containing nucleotide triphosphate hydrolases"/>
    <property type="match status" value="2"/>
</dbReference>
<dbReference type="eggNOG" id="COG0433">
    <property type="taxonomic scope" value="Bacteria"/>
</dbReference>
<dbReference type="HOGENOM" id="CLU_713487_0_0_6"/>
<evidence type="ECO:0000256" key="1">
    <source>
        <dbReference type="SAM" id="SignalP"/>
    </source>
</evidence>
<dbReference type="CDD" id="cd01127">
    <property type="entry name" value="TrwB_TraG_TraD_VirD4"/>
    <property type="match status" value="1"/>
</dbReference>
<dbReference type="AlphaFoldDB" id="Q2S8K0"/>
<dbReference type="Proteomes" id="UP000000238">
    <property type="component" value="Chromosome"/>
</dbReference>
<dbReference type="PANTHER" id="PTHR30121:SF11">
    <property type="entry name" value="AAA+ ATPASE DOMAIN-CONTAINING PROTEIN"/>
    <property type="match status" value="1"/>
</dbReference>
<reference evidence="2 3" key="1">
    <citation type="journal article" date="2005" name="Nucleic Acids Res.">
        <title>Genomic blueprint of Hahella chejuensis, a marine microbe producing an algicidal agent.</title>
        <authorList>
            <person name="Jeong H."/>
            <person name="Yim J.H."/>
            <person name="Lee C."/>
            <person name="Choi S.-H."/>
            <person name="Park Y.K."/>
            <person name="Yoon S.H."/>
            <person name="Hur C.-G."/>
            <person name="Kang H.-Y."/>
            <person name="Kim D."/>
            <person name="Lee H.H."/>
            <person name="Park K.H."/>
            <person name="Park S.-H."/>
            <person name="Park H.-S."/>
            <person name="Lee H.K."/>
            <person name="Oh T.K."/>
            <person name="Kim J.F."/>
        </authorList>
    </citation>
    <scope>NUCLEOTIDE SEQUENCE [LARGE SCALE GENOMIC DNA]</scope>
    <source>
        <strain evidence="2 3">KCTC 2396</strain>
    </source>
</reference>
<feature type="chain" id="PRO_5004215164" description="Type IV secretion system coupling protein TraD DNA-binding domain-containing protein" evidence="1">
    <location>
        <begin position="28"/>
        <end position="422"/>
    </location>
</feature>